<reference evidence="9 10" key="1">
    <citation type="journal article" date="2016" name="Nat. Commun.">
        <title>Thousands of microbial genomes shed light on interconnected biogeochemical processes in an aquifer system.</title>
        <authorList>
            <person name="Anantharaman K."/>
            <person name="Brown C.T."/>
            <person name="Hug L.A."/>
            <person name="Sharon I."/>
            <person name="Castelle C.J."/>
            <person name="Probst A.J."/>
            <person name="Thomas B.C."/>
            <person name="Singh A."/>
            <person name="Wilkins M.J."/>
            <person name="Karaoz U."/>
            <person name="Brodie E.L."/>
            <person name="Williams K.H."/>
            <person name="Hubbard S.S."/>
            <person name="Banfield J.F."/>
        </authorList>
    </citation>
    <scope>NUCLEOTIDE SEQUENCE [LARGE SCALE GENOMIC DNA]</scope>
</reference>
<dbReference type="InterPro" id="IPR022803">
    <property type="entry name" value="Ribosomal_uL5_dom_sf"/>
</dbReference>
<dbReference type="GO" id="GO:0003735">
    <property type="term" value="F:structural constituent of ribosome"/>
    <property type="evidence" value="ECO:0007669"/>
    <property type="project" value="InterPro"/>
</dbReference>
<dbReference type="GO" id="GO:0019843">
    <property type="term" value="F:rRNA binding"/>
    <property type="evidence" value="ECO:0007669"/>
    <property type="project" value="UniProtKB-UniRule"/>
</dbReference>
<dbReference type="GO" id="GO:0006412">
    <property type="term" value="P:translation"/>
    <property type="evidence" value="ECO:0007669"/>
    <property type="project" value="UniProtKB-UniRule"/>
</dbReference>
<evidence type="ECO:0000256" key="1">
    <source>
        <dbReference type="ARBA" id="ARBA00008553"/>
    </source>
</evidence>
<evidence type="ECO:0000256" key="3">
    <source>
        <dbReference type="ARBA" id="ARBA00023274"/>
    </source>
</evidence>
<dbReference type="GO" id="GO:0000049">
    <property type="term" value="F:tRNA binding"/>
    <property type="evidence" value="ECO:0007669"/>
    <property type="project" value="UniProtKB-UniRule"/>
</dbReference>
<keyword evidence="5" id="KW-0820">tRNA-binding</keyword>
<keyword evidence="5" id="KW-0694">RNA-binding</keyword>
<dbReference type="SUPFAM" id="SSF55282">
    <property type="entry name" value="RL5-like"/>
    <property type="match status" value="1"/>
</dbReference>
<keyword evidence="2 5" id="KW-0689">Ribosomal protein</keyword>
<dbReference type="PIRSF" id="PIRSF002161">
    <property type="entry name" value="Ribosomal_L5"/>
    <property type="match status" value="1"/>
</dbReference>
<comment type="function">
    <text evidence="5">This is 1 of the proteins that bind and probably mediate the attachment of the 5S RNA into the large ribosomal subunit, where it forms part of the central protuberance. In the 70S ribosome it contacts protein S13 of the 30S subunit (bridge B1b), connecting the 2 subunits; this bridge is implicated in subunit movement. Contacts the P site tRNA; the 5S rRNA and some of its associated proteins might help stabilize positioning of ribosome-bound tRNAs.</text>
</comment>
<feature type="domain" description="Large ribosomal subunit protein uL5 C-terminal" evidence="8">
    <location>
        <begin position="85"/>
        <end position="177"/>
    </location>
</feature>
<dbReference type="Proteomes" id="UP000176682">
    <property type="component" value="Unassembled WGS sequence"/>
</dbReference>
<comment type="caution">
    <text evidence="9">The sequence shown here is derived from an EMBL/GenBank/DDBJ whole genome shotgun (WGS) entry which is preliminary data.</text>
</comment>
<evidence type="ECO:0000313" key="10">
    <source>
        <dbReference type="Proteomes" id="UP000176682"/>
    </source>
</evidence>
<evidence type="ECO:0000256" key="5">
    <source>
        <dbReference type="HAMAP-Rule" id="MF_01333"/>
    </source>
</evidence>
<keyword evidence="5" id="KW-0699">rRNA-binding</keyword>
<dbReference type="AlphaFoldDB" id="A0A1F5FHT3"/>
<feature type="domain" description="Large ribosomal subunit protein uL5 N-terminal" evidence="7">
    <location>
        <begin position="24"/>
        <end position="80"/>
    </location>
</feature>
<proteinExistence type="inferred from homology"/>
<dbReference type="EMBL" id="MFAM01000026">
    <property type="protein sequence ID" value="OGD79127.1"/>
    <property type="molecule type" value="Genomic_DNA"/>
</dbReference>
<sequence length="181" mass="20190">MNTLRTHYQDTLRPALQKELGLKNLLAVPRLTKIVVNTSSKELGQDKELLAKTKAWMSEITGQAPKVTKAKKSIAGFNLREGDIIGLTITLRGVRMYDFIQKLIHVVLPRTKDFQGIPRKSFDGRGTYTLGLNEQIIFPEVEYDKIGRIQGLEITICSSSRDGSQGLALMTALGMPFAKEK</sequence>
<evidence type="ECO:0000313" key="9">
    <source>
        <dbReference type="EMBL" id="OGD79127.1"/>
    </source>
</evidence>
<dbReference type="InterPro" id="IPR031310">
    <property type="entry name" value="Ribosomal_uL5_N"/>
</dbReference>
<dbReference type="GO" id="GO:1990904">
    <property type="term" value="C:ribonucleoprotein complex"/>
    <property type="evidence" value="ECO:0007669"/>
    <property type="project" value="UniProtKB-KW"/>
</dbReference>
<dbReference type="HAMAP" id="MF_01333_B">
    <property type="entry name" value="Ribosomal_uL5_B"/>
    <property type="match status" value="1"/>
</dbReference>
<dbReference type="Pfam" id="PF00673">
    <property type="entry name" value="Ribosomal_L5_C"/>
    <property type="match status" value="1"/>
</dbReference>
<organism evidence="9 10">
    <name type="scientific">Candidatus Collierbacteria bacterium RIFOXYB1_FULL_49_13</name>
    <dbReference type="NCBI Taxonomy" id="1817728"/>
    <lineage>
        <taxon>Bacteria</taxon>
        <taxon>Candidatus Collieribacteriota</taxon>
    </lineage>
</organism>
<comment type="subunit">
    <text evidence="5">Part of the 50S ribosomal subunit; part of the 5S rRNA/L5/L18/L25 subcomplex. Contacts the 5S rRNA and the P site tRNA. Forms a bridge to the 30S subunit in the 70S ribosome.</text>
</comment>
<dbReference type="GO" id="GO:0005840">
    <property type="term" value="C:ribosome"/>
    <property type="evidence" value="ECO:0007669"/>
    <property type="project" value="UniProtKB-KW"/>
</dbReference>
<evidence type="ECO:0000256" key="4">
    <source>
        <dbReference type="ARBA" id="ARBA00035245"/>
    </source>
</evidence>
<dbReference type="Gene3D" id="3.30.1440.10">
    <property type="match status" value="1"/>
</dbReference>
<evidence type="ECO:0000259" key="7">
    <source>
        <dbReference type="Pfam" id="PF00281"/>
    </source>
</evidence>
<name>A0A1F5FHT3_9BACT</name>
<dbReference type="FunFam" id="3.30.1440.10:FF:000001">
    <property type="entry name" value="50S ribosomal protein L5"/>
    <property type="match status" value="1"/>
</dbReference>
<dbReference type="Pfam" id="PF00281">
    <property type="entry name" value="Ribosomal_L5"/>
    <property type="match status" value="1"/>
</dbReference>
<keyword evidence="3 5" id="KW-0687">Ribonucleoprotein</keyword>
<dbReference type="PANTHER" id="PTHR11994">
    <property type="entry name" value="60S RIBOSOMAL PROTEIN L11-RELATED"/>
    <property type="match status" value="1"/>
</dbReference>
<evidence type="ECO:0000256" key="6">
    <source>
        <dbReference type="RuleBase" id="RU003930"/>
    </source>
</evidence>
<protein>
    <recommendedName>
        <fullName evidence="4 5">Large ribosomal subunit protein uL5</fullName>
    </recommendedName>
</protein>
<dbReference type="InterPro" id="IPR002132">
    <property type="entry name" value="Ribosomal_uL5"/>
</dbReference>
<dbReference type="NCBIfam" id="NF000585">
    <property type="entry name" value="PRK00010.1"/>
    <property type="match status" value="1"/>
</dbReference>
<dbReference type="InterPro" id="IPR020930">
    <property type="entry name" value="Ribosomal_uL5_bac-type"/>
</dbReference>
<evidence type="ECO:0000256" key="2">
    <source>
        <dbReference type="ARBA" id="ARBA00022980"/>
    </source>
</evidence>
<comment type="similarity">
    <text evidence="1 5 6">Belongs to the universal ribosomal protein uL5 family.</text>
</comment>
<accession>A0A1F5FHT3</accession>
<dbReference type="InterPro" id="IPR031309">
    <property type="entry name" value="Ribosomal_uL5_C"/>
</dbReference>
<evidence type="ECO:0000259" key="8">
    <source>
        <dbReference type="Pfam" id="PF00673"/>
    </source>
</evidence>
<gene>
    <name evidence="5" type="primary">rplE</name>
    <name evidence="9" type="ORF">A2368_01010</name>
</gene>